<dbReference type="EMBL" id="MU006228">
    <property type="protein sequence ID" value="KAF2825306.1"/>
    <property type="molecule type" value="Genomic_DNA"/>
</dbReference>
<gene>
    <name evidence="2" type="ORF">CC86DRAFT_295355</name>
</gene>
<organism evidence="2 3">
    <name type="scientific">Ophiobolus disseminans</name>
    <dbReference type="NCBI Taxonomy" id="1469910"/>
    <lineage>
        <taxon>Eukaryota</taxon>
        <taxon>Fungi</taxon>
        <taxon>Dikarya</taxon>
        <taxon>Ascomycota</taxon>
        <taxon>Pezizomycotina</taxon>
        <taxon>Dothideomycetes</taxon>
        <taxon>Pleosporomycetidae</taxon>
        <taxon>Pleosporales</taxon>
        <taxon>Pleosporineae</taxon>
        <taxon>Phaeosphaeriaceae</taxon>
        <taxon>Ophiobolus</taxon>
    </lineage>
</organism>
<dbReference type="Gene3D" id="3.30.450.30">
    <property type="entry name" value="Dynein light chain 2a, cytoplasmic"/>
    <property type="match status" value="1"/>
</dbReference>
<evidence type="ECO:0000313" key="2">
    <source>
        <dbReference type="EMBL" id="KAF2825306.1"/>
    </source>
</evidence>
<dbReference type="AlphaFoldDB" id="A0A6A6ZWU2"/>
<sequence length="236" mass="26121">MPAPRDRPMINIAKVSDWLTRNANEQLYPRLFLMSPNGTLLAYSTPVDIKELRDQAALISIAWREQSQGRQKPPVPEYRKDSARIDSSPSPTQSSKPALKTLTIQSRDCNILVRLLQPELLLILVGNIPPKKSQTFKINAEGYGDPRYPAVDTSLSRPGSSSNFLQGDAAADAKTGSTQTSKGKAPSIRSNMSQRDTDIRLGVLHVQRKRLDALADYALRDFESTGFIMPADSDLQ</sequence>
<evidence type="ECO:0000256" key="1">
    <source>
        <dbReference type="SAM" id="MobiDB-lite"/>
    </source>
</evidence>
<keyword evidence="3" id="KW-1185">Reference proteome</keyword>
<dbReference type="OrthoDB" id="3924760at2759"/>
<name>A0A6A6ZWU2_9PLEO</name>
<dbReference type="Proteomes" id="UP000799424">
    <property type="component" value="Unassembled WGS sequence"/>
</dbReference>
<reference evidence="2" key="1">
    <citation type="journal article" date="2020" name="Stud. Mycol.">
        <title>101 Dothideomycetes genomes: a test case for predicting lifestyles and emergence of pathogens.</title>
        <authorList>
            <person name="Haridas S."/>
            <person name="Albert R."/>
            <person name="Binder M."/>
            <person name="Bloem J."/>
            <person name="Labutti K."/>
            <person name="Salamov A."/>
            <person name="Andreopoulos B."/>
            <person name="Baker S."/>
            <person name="Barry K."/>
            <person name="Bills G."/>
            <person name="Bluhm B."/>
            <person name="Cannon C."/>
            <person name="Castanera R."/>
            <person name="Culley D."/>
            <person name="Daum C."/>
            <person name="Ezra D."/>
            <person name="Gonzalez J."/>
            <person name="Henrissat B."/>
            <person name="Kuo A."/>
            <person name="Liang C."/>
            <person name="Lipzen A."/>
            <person name="Lutzoni F."/>
            <person name="Magnuson J."/>
            <person name="Mondo S."/>
            <person name="Nolan M."/>
            <person name="Ohm R."/>
            <person name="Pangilinan J."/>
            <person name="Park H.-J."/>
            <person name="Ramirez L."/>
            <person name="Alfaro M."/>
            <person name="Sun H."/>
            <person name="Tritt A."/>
            <person name="Yoshinaga Y."/>
            <person name="Zwiers L.-H."/>
            <person name="Turgeon B."/>
            <person name="Goodwin S."/>
            <person name="Spatafora J."/>
            <person name="Crous P."/>
            <person name="Grigoriev I."/>
        </authorList>
    </citation>
    <scope>NUCLEOTIDE SEQUENCE</scope>
    <source>
        <strain evidence="2">CBS 113818</strain>
    </source>
</reference>
<feature type="compositionally biased region" description="Polar residues" evidence="1">
    <location>
        <begin position="85"/>
        <end position="99"/>
    </location>
</feature>
<feature type="compositionally biased region" description="Polar residues" evidence="1">
    <location>
        <begin position="153"/>
        <end position="165"/>
    </location>
</feature>
<proteinExistence type="predicted"/>
<feature type="region of interest" description="Disordered" evidence="1">
    <location>
        <begin position="65"/>
        <end position="99"/>
    </location>
</feature>
<accession>A0A6A6ZWU2</accession>
<feature type="region of interest" description="Disordered" evidence="1">
    <location>
        <begin position="153"/>
        <end position="192"/>
    </location>
</feature>
<protein>
    <submittedName>
        <fullName evidence="2">Uncharacterized protein</fullName>
    </submittedName>
</protein>
<evidence type="ECO:0000313" key="3">
    <source>
        <dbReference type="Proteomes" id="UP000799424"/>
    </source>
</evidence>
<feature type="compositionally biased region" description="Polar residues" evidence="1">
    <location>
        <begin position="175"/>
        <end position="192"/>
    </location>
</feature>